<evidence type="ECO:0008006" key="4">
    <source>
        <dbReference type="Google" id="ProtNLM"/>
    </source>
</evidence>
<protein>
    <recommendedName>
        <fullName evidence="4">Rho termination factor N-terminal domain-containing protein</fullName>
    </recommendedName>
</protein>
<dbReference type="EMBL" id="MN739614">
    <property type="protein sequence ID" value="QHT16003.1"/>
    <property type="molecule type" value="Genomic_DNA"/>
</dbReference>
<feature type="region of interest" description="Disordered" evidence="1">
    <location>
        <begin position="178"/>
        <end position="209"/>
    </location>
</feature>
<accession>A0A6C0DHH9</accession>
<organism evidence="3">
    <name type="scientific">viral metagenome</name>
    <dbReference type="NCBI Taxonomy" id="1070528"/>
    <lineage>
        <taxon>unclassified sequences</taxon>
        <taxon>metagenomes</taxon>
        <taxon>organismal metagenomes</taxon>
    </lineage>
</organism>
<reference evidence="3" key="1">
    <citation type="journal article" date="2020" name="Nature">
        <title>Giant virus diversity and host interactions through global metagenomics.</title>
        <authorList>
            <person name="Schulz F."/>
            <person name="Roux S."/>
            <person name="Paez-Espino D."/>
            <person name="Jungbluth S."/>
            <person name="Walsh D.A."/>
            <person name="Denef V.J."/>
            <person name="McMahon K.D."/>
            <person name="Konstantinidis K.T."/>
            <person name="Eloe-Fadrosh E.A."/>
            <person name="Kyrpides N.C."/>
            <person name="Woyke T."/>
        </authorList>
    </citation>
    <scope>NUCLEOTIDE SEQUENCE</scope>
    <source>
        <strain evidence="3">GVMAG-M-3300023174-182</strain>
    </source>
</reference>
<dbReference type="AlphaFoldDB" id="A0A6C0DHH9"/>
<feature type="region of interest" description="Disordered" evidence="1">
    <location>
        <begin position="104"/>
        <end position="151"/>
    </location>
</feature>
<proteinExistence type="predicted"/>
<keyword evidence="2" id="KW-1133">Transmembrane helix</keyword>
<sequence>MTTVLSIFNPSFLMFLGFIIIIALLVLYYENKMRDQNHKIASMLSLVSSLAEELNIVKIHLNHMNFTKGGGINSTIPPSEMSNQISMNISETNSLGEILISVSDDEADDTDDDDNDDDDDNNDDDDNDDDDNDDDDNDDDDNDDDDNINNDENDIKILKFNNINFQDINELNDIDAEAFDDEDDNDNDNDNDEDNDDETDTYNNDIVSSDVDTNNEEFQETIQNINIDDIKNINLSFNLEGSKSVEVIDYKKLSLNQLRSIVLDKGLVTDSSKMKKQELLKLLHVEY</sequence>
<evidence type="ECO:0000256" key="1">
    <source>
        <dbReference type="SAM" id="MobiDB-lite"/>
    </source>
</evidence>
<name>A0A6C0DHH9_9ZZZZ</name>
<feature type="transmembrane region" description="Helical" evidence="2">
    <location>
        <begin position="12"/>
        <end position="29"/>
    </location>
</feature>
<keyword evidence="2" id="KW-0472">Membrane</keyword>
<feature type="compositionally biased region" description="Acidic residues" evidence="1">
    <location>
        <begin position="178"/>
        <end position="200"/>
    </location>
</feature>
<evidence type="ECO:0000256" key="2">
    <source>
        <dbReference type="SAM" id="Phobius"/>
    </source>
</evidence>
<evidence type="ECO:0000313" key="3">
    <source>
        <dbReference type="EMBL" id="QHT16003.1"/>
    </source>
</evidence>
<keyword evidence="2" id="KW-0812">Transmembrane</keyword>